<evidence type="ECO:0000256" key="2">
    <source>
        <dbReference type="SAM" id="MobiDB-lite"/>
    </source>
</evidence>
<feature type="compositionally biased region" description="Basic and acidic residues" evidence="2">
    <location>
        <begin position="47"/>
        <end position="57"/>
    </location>
</feature>
<evidence type="ECO:0000313" key="4">
    <source>
        <dbReference type="Proteomes" id="UP000749646"/>
    </source>
</evidence>
<dbReference type="Proteomes" id="UP000749646">
    <property type="component" value="Unassembled WGS sequence"/>
</dbReference>
<organism evidence="3 4">
    <name type="scientific">Modicella reniformis</name>
    <dbReference type="NCBI Taxonomy" id="1440133"/>
    <lineage>
        <taxon>Eukaryota</taxon>
        <taxon>Fungi</taxon>
        <taxon>Fungi incertae sedis</taxon>
        <taxon>Mucoromycota</taxon>
        <taxon>Mortierellomycotina</taxon>
        <taxon>Mortierellomycetes</taxon>
        <taxon>Mortierellales</taxon>
        <taxon>Mortierellaceae</taxon>
        <taxon>Modicella</taxon>
    </lineage>
</organism>
<feature type="coiled-coil region" evidence="1">
    <location>
        <begin position="2"/>
        <end position="36"/>
    </location>
</feature>
<protein>
    <submittedName>
        <fullName evidence="3">Uncharacterized protein</fullName>
    </submittedName>
</protein>
<feature type="region of interest" description="Disordered" evidence="2">
    <location>
        <begin position="47"/>
        <end position="91"/>
    </location>
</feature>
<name>A0A9P6SRV1_9FUNG</name>
<evidence type="ECO:0000313" key="3">
    <source>
        <dbReference type="EMBL" id="KAF9993676.1"/>
    </source>
</evidence>
<feature type="compositionally biased region" description="Basic and acidic residues" evidence="2">
    <location>
        <begin position="71"/>
        <end position="91"/>
    </location>
</feature>
<sequence>GAEQEKHLIEALAKKEEELSAKQNELEKELETLRVSFVVTQRERDEVLAASDSKEAKTTTSPKNVDYTSRGSREPEEPSSDNKEKEYKEQLSRLEVVGSSGEQSYALEELEAVKIFCPGRSVVFCICMETNMHNLFEVIWIIEISEEVTQLLESLQKMN</sequence>
<evidence type="ECO:0000256" key="1">
    <source>
        <dbReference type="SAM" id="Coils"/>
    </source>
</evidence>
<dbReference type="EMBL" id="JAAAHW010001769">
    <property type="protein sequence ID" value="KAF9993676.1"/>
    <property type="molecule type" value="Genomic_DNA"/>
</dbReference>
<gene>
    <name evidence="3" type="ORF">BGZ65_010758</name>
</gene>
<comment type="caution">
    <text evidence="3">The sequence shown here is derived from an EMBL/GenBank/DDBJ whole genome shotgun (WGS) entry which is preliminary data.</text>
</comment>
<feature type="compositionally biased region" description="Polar residues" evidence="2">
    <location>
        <begin position="58"/>
        <end position="67"/>
    </location>
</feature>
<reference evidence="3" key="1">
    <citation type="journal article" date="2020" name="Fungal Divers.">
        <title>Resolving the Mortierellaceae phylogeny through synthesis of multi-gene phylogenetics and phylogenomics.</title>
        <authorList>
            <person name="Vandepol N."/>
            <person name="Liber J."/>
            <person name="Desiro A."/>
            <person name="Na H."/>
            <person name="Kennedy M."/>
            <person name="Barry K."/>
            <person name="Grigoriev I.V."/>
            <person name="Miller A.N."/>
            <person name="O'Donnell K."/>
            <person name="Stajich J.E."/>
            <person name="Bonito G."/>
        </authorList>
    </citation>
    <scope>NUCLEOTIDE SEQUENCE</scope>
    <source>
        <strain evidence="3">MES-2147</strain>
    </source>
</reference>
<accession>A0A9P6SRV1</accession>
<dbReference type="AlphaFoldDB" id="A0A9P6SRV1"/>
<keyword evidence="4" id="KW-1185">Reference proteome</keyword>
<feature type="non-terminal residue" evidence="3">
    <location>
        <position position="1"/>
    </location>
</feature>
<keyword evidence="1" id="KW-0175">Coiled coil</keyword>
<proteinExistence type="predicted"/>